<protein>
    <recommendedName>
        <fullName evidence="1">Cation channel sperm-associated auxiliary subunit beta 2nd domain-containing protein</fullName>
    </recommendedName>
</protein>
<evidence type="ECO:0000259" key="1">
    <source>
        <dbReference type="Pfam" id="PF21548"/>
    </source>
</evidence>
<reference evidence="2" key="1">
    <citation type="submission" date="2022-11" db="UniProtKB">
        <authorList>
            <consortium name="EnsemblMetazoa"/>
        </authorList>
    </citation>
    <scope>IDENTIFICATION</scope>
</reference>
<evidence type="ECO:0000313" key="3">
    <source>
        <dbReference type="Proteomes" id="UP000887568"/>
    </source>
</evidence>
<keyword evidence="3" id="KW-1185">Reference proteome</keyword>
<feature type="domain" description="Cation channel sperm-associated auxiliary subunit beta 2nd" evidence="1">
    <location>
        <begin position="6"/>
        <end position="100"/>
    </location>
</feature>
<evidence type="ECO:0000313" key="2">
    <source>
        <dbReference type="EnsemblMetazoa" id="XP_038046723.1"/>
    </source>
</evidence>
<dbReference type="InterPro" id="IPR048788">
    <property type="entry name" value="CATSPERB_2nd"/>
</dbReference>
<sequence>MSNPSLLSDVTKLHLASSPCSPDITVLGLGYNTTKTQGIILGVTTDAFRSDSNSTHWYNVTNQLCQVITPSGCEEMTLIDLILTADQSLLLLTTHGLFLGQLPATDPPVSRGTSLQHQVSWSLVELPSSIVFASFHLSYTPVCYNSYSKSSTEQVAYVAMVNSNEVVYASYPTYTNWTVSPSNSPFSQPTDLVYDHHTDSFVILQKKEGNYSVIAFSSDQLFQVGTVNRSRFPAFDEFPSTFHPAQGKALCFSPATHEVFVYGNQVSGRIFVIWGFWRGVER</sequence>
<dbReference type="GeneID" id="119720929"/>
<dbReference type="GO" id="GO:0036128">
    <property type="term" value="C:CatSper complex"/>
    <property type="evidence" value="ECO:0007669"/>
    <property type="project" value="InterPro"/>
</dbReference>
<dbReference type="InterPro" id="IPR028748">
    <property type="entry name" value="CATSPERB"/>
</dbReference>
<dbReference type="RefSeq" id="XP_038046723.1">
    <property type="nucleotide sequence ID" value="XM_038190795.1"/>
</dbReference>
<organism evidence="2 3">
    <name type="scientific">Patiria miniata</name>
    <name type="common">Bat star</name>
    <name type="synonym">Asterina miniata</name>
    <dbReference type="NCBI Taxonomy" id="46514"/>
    <lineage>
        <taxon>Eukaryota</taxon>
        <taxon>Metazoa</taxon>
        <taxon>Echinodermata</taxon>
        <taxon>Eleutherozoa</taxon>
        <taxon>Asterozoa</taxon>
        <taxon>Asteroidea</taxon>
        <taxon>Valvatacea</taxon>
        <taxon>Valvatida</taxon>
        <taxon>Asterinidae</taxon>
        <taxon>Patiria</taxon>
    </lineage>
</organism>
<dbReference type="Pfam" id="PF21548">
    <property type="entry name" value="CATSPERB_2nd"/>
    <property type="match status" value="1"/>
</dbReference>
<accession>A0A913Z4G2</accession>
<dbReference type="PANTHER" id="PTHR14705">
    <property type="entry name" value="CATION CHANNEL SPERM-ASSOCIATED PROTEIN SUBUNIT BETA"/>
    <property type="match status" value="1"/>
</dbReference>
<proteinExistence type="predicted"/>
<dbReference type="EnsemblMetazoa" id="XM_038190795.1">
    <property type="protein sequence ID" value="XP_038046723.1"/>
    <property type="gene ID" value="LOC119720929"/>
</dbReference>
<dbReference type="GO" id="GO:0005929">
    <property type="term" value="C:cilium"/>
    <property type="evidence" value="ECO:0007669"/>
    <property type="project" value="TreeGrafter"/>
</dbReference>
<dbReference type="PANTHER" id="PTHR14705:SF0">
    <property type="entry name" value="CATION CHANNEL SPERM-ASSOCIATED AUXILIARY SUBUNIT BETA"/>
    <property type="match status" value="1"/>
</dbReference>
<dbReference type="AlphaFoldDB" id="A0A913Z4G2"/>
<name>A0A913Z4G2_PATMI</name>
<dbReference type="Proteomes" id="UP000887568">
    <property type="component" value="Unplaced"/>
</dbReference>